<dbReference type="HOGENOM" id="CLU_1517873_0_0_1"/>
<evidence type="ECO:0000313" key="2">
    <source>
        <dbReference type="EMBL" id="EXJ91088.1"/>
    </source>
</evidence>
<keyword evidence="3" id="KW-1185">Reference proteome</keyword>
<protein>
    <submittedName>
        <fullName evidence="2">Uncharacterized protein</fullName>
    </submittedName>
</protein>
<dbReference type="OrthoDB" id="4121146at2759"/>
<evidence type="ECO:0000256" key="1">
    <source>
        <dbReference type="SAM" id="SignalP"/>
    </source>
</evidence>
<dbReference type="Proteomes" id="UP000019484">
    <property type="component" value="Unassembled WGS sequence"/>
</dbReference>
<proteinExistence type="predicted"/>
<name>W9YEW4_9EURO</name>
<dbReference type="EMBL" id="AMWN01000003">
    <property type="protein sequence ID" value="EXJ91088.1"/>
    <property type="molecule type" value="Genomic_DNA"/>
</dbReference>
<keyword evidence="1" id="KW-0732">Signal</keyword>
<reference evidence="2 3" key="1">
    <citation type="submission" date="2013-03" db="EMBL/GenBank/DDBJ databases">
        <title>The Genome Sequence of Capronia coronata CBS 617.96.</title>
        <authorList>
            <consortium name="The Broad Institute Genomics Platform"/>
            <person name="Cuomo C."/>
            <person name="de Hoog S."/>
            <person name="Gorbushina A."/>
            <person name="Walker B."/>
            <person name="Young S.K."/>
            <person name="Zeng Q."/>
            <person name="Gargeya S."/>
            <person name="Fitzgerald M."/>
            <person name="Haas B."/>
            <person name="Abouelleil A."/>
            <person name="Allen A.W."/>
            <person name="Alvarado L."/>
            <person name="Arachchi H.M."/>
            <person name="Berlin A.M."/>
            <person name="Chapman S.B."/>
            <person name="Gainer-Dewar J."/>
            <person name="Goldberg J."/>
            <person name="Griggs A."/>
            <person name="Gujja S."/>
            <person name="Hansen M."/>
            <person name="Howarth C."/>
            <person name="Imamovic A."/>
            <person name="Ireland A."/>
            <person name="Larimer J."/>
            <person name="McCowan C."/>
            <person name="Murphy C."/>
            <person name="Pearson M."/>
            <person name="Poon T.W."/>
            <person name="Priest M."/>
            <person name="Roberts A."/>
            <person name="Saif S."/>
            <person name="Shea T."/>
            <person name="Sisk P."/>
            <person name="Sykes S."/>
            <person name="Wortman J."/>
            <person name="Nusbaum C."/>
            <person name="Birren B."/>
        </authorList>
    </citation>
    <scope>NUCLEOTIDE SEQUENCE [LARGE SCALE GENOMIC DNA]</scope>
    <source>
        <strain evidence="2 3">CBS 617.96</strain>
    </source>
</reference>
<gene>
    <name evidence="2" type="ORF">A1O1_04195</name>
</gene>
<evidence type="ECO:0000313" key="3">
    <source>
        <dbReference type="Proteomes" id="UP000019484"/>
    </source>
</evidence>
<dbReference type="RefSeq" id="XP_007723282.1">
    <property type="nucleotide sequence ID" value="XM_007725092.1"/>
</dbReference>
<organism evidence="2 3">
    <name type="scientific">Capronia coronata CBS 617.96</name>
    <dbReference type="NCBI Taxonomy" id="1182541"/>
    <lineage>
        <taxon>Eukaryota</taxon>
        <taxon>Fungi</taxon>
        <taxon>Dikarya</taxon>
        <taxon>Ascomycota</taxon>
        <taxon>Pezizomycotina</taxon>
        <taxon>Eurotiomycetes</taxon>
        <taxon>Chaetothyriomycetidae</taxon>
        <taxon>Chaetothyriales</taxon>
        <taxon>Herpotrichiellaceae</taxon>
        <taxon>Capronia</taxon>
    </lineage>
</organism>
<dbReference type="AlphaFoldDB" id="W9YEW4"/>
<feature type="chain" id="PRO_5004932696" evidence="1">
    <location>
        <begin position="18"/>
        <end position="165"/>
    </location>
</feature>
<accession>W9YEW4</accession>
<comment type="caution">
    <text evidence="2">The sequence shown here is derived from an EMBL/GenBank/DDBJ whole genome shotgun (WGS) entry which is preliminary data.</text>
</comment>
<sequence>MKVFIAIPVLFAASALAAPDWSYTFTFSNAESTWTSYTYATGAPNATTTGPASSTWTGPEEFVSTTSYTAEFSSGTSTWGVPTVVSYSVGETWTSMIPAATGSTSAAVSSAASATTETAVAAGTTLAASTTSAAATSFTGAAAPNVNGKLAGVGAIAVAGLALVL</sequence>
<feature type="signal peptide" evidence="1">
    <location>
        <begin position="1"/>
        <end position="17"/>
    </location>
</feature>
<dbReference type="GeneID" id="19159081"/>